<dbReference type="EMBL" id="JACEIQ010000010">
    <property type="protein sequence ID" value="MBA4494806.1"/>
    <property type="molecule type" value="Genomic_DNA"/>
</dbReference>
<dbReference type="RefSeq" id="WP_181752051.1">
    <property type="nucleotide sequence ID" value="NZ_JACEIQ010000010.1"/>
</dbReference>
<feature type="transmembrane region" description="Helical" evidence="1">
    <location>
        <begin position="299"/>
        <end position="316"/>
    </location>
</feature>
<proteinExistence type="predicted"/>
<feature type="transmembrane region" description="Helical" evidence="1">
    <location>
        <begin position="86"/>
        <end position="110"/>
    </location>
</feature>
<feature type="transmembrane region" description="Helical" evidence="1">
    <location>
        <begin position="217"/>
        <end position="237"/>
    </location>
</feature>
<feature type="transmembrane region" description="Helical" evidence="1">
    <location>
        <begin position="183"/>
        <end position="205"/>
    </location>
</feature>
<keyword evidence="1" id="KW-1133">Transmembrane helix</keyword>
<organism evidence="2 3">
    <name type="scientific">Paenactinomyces guangxiensis</name>
    <dbReference type="NCBI Taxonomy" id="1490290"/>
    <lineage>
        <taxon>Bacteria</taxon>
        <taxon>Bacillati</taxon>
        <taxon>Bacillota</taxon>
        <taxon>Bacilli</taxon>
        <taxon>Bacillales</taxon>
        <taxon>Thermoactinomycetaceae</taxon>
        <taxon>Paenactinomyces</taxon>
    </lineage>
</organism>
<dbReference type="InterPro" id="IPR038728">
    <property type="entry name" value="YkvI-like"/>
</dbReference>
<keyword evidence="1" id="KW-0812">Transmembrane</keyword>
<feature type="transmembrane region" description="Helical" evidence="1">
    <location>
        <begin position="146"/>
        <end position="163"/>
    </location>
</feature>
<feature type="transmembrane region" description="Helical" evidence="1">
    <location>
        <begin position="40"/>
        <end position="61"/>
    </location>
</feature>
<evidence type="ECO:0000313" key="2">
    <source>
        <dbReference type="EMBL" id="MBA4494806.1"/>
    </source>
</evidence>
<keyword evidence="3" id="KW-1185">Reference proteome</keyword>
<feature type="transmembrane region" description="Helical" evidence="1">
    <location>
        <begin position="116"/>
        <end position="134"/>
    </location>
</feature>
<feature type="transmembrane region" description="Helical" evidence="1">
    <location>
        <begin position="12"/>
        <end position="34"/>
    </location>
</feature>
<sequence length="346" mass="38137">MRDRWVLAIRVGFTYIGTVVGAGFASGQEILHFFTVFGKYSHWGIIICAGLFSWLGTRMMIMGNRLNARSYEEFNHYLFGERWGRWMTAFVGVILFGVTTAMMSGTGALFEEQIGLSFHVGVIFTAVVSYLVIIRGMEGILSVNSLVVPLMFLFTSLVAIHGWQSGDWSSNASMPPVAEDNHWFLSALTYVAFNLAMSQAVLVPLGGEVKDQATIRIGGWIGGIGLGLMLLASNFAMQLQLDELTDTEIPMAFIIQALGAGMKYFFLTVMWGEIITTLIGNVYGLAANLGQVIPLRPQTIMALIFIFGYLFSLIGFPTLVSYLYPFFGYCGMIVIGLLILRRIPGS</sequence>
<evidence type="ECO:0008006" key="4">
    <source>
        <dbReference type="Google" id="ProtNLM"/>
    </source>
</evidence>
<gene>
    <name evidence="2" type="ORF">H1191_10860</name>
</gene>
<keyword evidence="1" id="KW-0472">Membrane</keyword>
<feature type="transmembrane region" description="Helical" evidence="1">
    <location>
        <begin position="322"/>
        <end position="340"/>
    </location>
</feature>
<comment type="caution">
    <text evidence="2">The sequence shown here is derived from an EMBL/GenBank/DDBJ whole genome shotgun (WGS) entry which is preliminary data.</text>
</comment>
<dbReference type="PANTHER" id="PTHR37814">
    <property type="entry name" value="CONSERVED MEMBRANE PROTEIN"/>
    <property type="match status" value="1"/>
</dbReference>
<accession>A0A7W2A7R4</accession>
<evidence type="ECO:0000256" key="1">
    <source>
        <dbReference type="SAM" id="Phobius"/>
    </source>
</evidence>
<dbReference type="Proteomes" id="UP000535491">
    <property type="component" value="Unassembled WGS sequence"/>
</dbReference>
<reference evidence="2 3" key="1">
    <citation type="submission" date="2020-07" db="EMBL/GenBank/DDBJ databases">
        <authorList>
            <person name="Feng H."/>
        </authorList>
    </citation>
    <scope>NUCLEOTIDE SEQUENCE [LARGE SCALE GENOMIC DNA]</scope>
    <source>
        <strain evidence="3">s-10</strain>
    </source>
</reference>
<protein>
    <recommendedName>
        <fullName evidence="4">Membrane protein YkvI</fullName>
    </recommendedName>
</protein>
<dbReference type="AlphaFoldDB" id="A0A7W2A7R4"/>
<evidence type="ECO:0000313" key="3">
    <source>
        <dbReference type="Proteomes" id="UP000535491"/>
    </source>
</evidence>
<name>A0A7W2A7R4_9BACL</name>
<dbReference type="PANTHER" id="PTHR37814:SF1">
    <property type="entry name" value="MEMBRANE PROTEIN"/>
    <property type="match status" value="1"/>
</dbReference>